<dbReference type="EMBL" id="KN822005">
    <property type="protein sequence ID" value="KIM69981.1"/>
    <property type="molecule type" value="Genomic_DNA"/>
</dbReference>
<protein>
    <recommendedName>
        <fullName evidence="5">RCC1/BLIP-II protein</fullName>
    </recommendedName>
</protein>
<dbReference type="PANTHER" id="PTHR22870">
    <property type="entry name" value="REGULATOR OF CHROMOSOME CONDENSATION"/>
    <property type="match status" value="1"/>
</dbReference>
<feature type="non-terminal residue" evidence="3">
    <location>
        <position position="1"/>
    </location>
</feature>
<reference evidence="4" key="2">
    <citation type="submission" date="2015-01" db="EMBL/GenBank/DDBJ databases">
        <title>Evolutionary Origins and Diversification of the Mycorrhizal Mutualists.</title>
        <authorList>
            <consortium name="DOE Joint Genome Institute"/>
            <consortium name="Mycorrhizal Genomics Consortium"/>
            <person name="Kohler A."/>
            <person name="Kuo A."/>
            <person name="Nagy L.G."/>
            <person name="Floudas D."/>
            <person name="Copeland A."/>
            <person name="Barry K.W."/>
            <person name="Cichocki N."/>
            <person name="Veneault-Fourrey C."/>
            <person name="LaButti K."/>
            <person name="Lindquist E.A."/>
            <person name="Lipzen A."/>
            <person name="Lundell T."/>
            <person name="Morin E."/>
            <person name="Murat C."/>
            <person name="Riley R."/>
            <person name="Ohm R."/>
            <person name="Sun H."/>
            <person name="Tunlid A."/>
            <person name="Henrissat B."/>
            <person name="Grigoriev I.V."/>
            <person name="Hibbett D.S."/>
            <person name="Martin F."/>
        </authorList>
    </citation>
    <scope>NUCLEOTIDE SEQUENCE [LARGE SCALE GENOMIC DNA]</scope>
    <source>
        <strain evidence="4">Foug A</strain>
    </source>
</reference>
<feature type="repeat" description="RCC1" evidence="2">
    <location>
        <begin position="1"/>
        <end position="58"/>
    </location>
</feature>
<dbReference type="InterPro" id="IPR009091">
    <property type="entry name" value="RCC1/BLIP-II"/>
</dbReference>
<dbReference type="InterPro" id="IPR051210">
    <property type="entry name" value="Ub_ligase/GEF_domain"/>
</dbReference>
<name>A0A0C3EQ51_9AGAM</name>
<feature type="repeat" description="RCC1" evidence="2">
    <location>
        <begin position="304"/>
        <end position="356"/>
    </location>
</feature>
<dbReference type="Pfam" id="PF00415">
    <property type="entry name" value="RCC1"/>
    <property type="match status" value="3"/>
</dbReference>
<dbReference type="Proteomes" id="UP000053989">
    <property type="component" value="Unassembled WGS sequence"/>
</dbReference>
<keyword evidence="4" id="KW-1185">Reference proteome</keyword>
<keyword evidence="1" id="KW-0677">Repeat</keyword>
<gene>
    <name evidence="3" type="ORF">SCLCIDRAFT_91717</name>
</gene>
<dbReference type="AlphaFoldDB" id="A0A0C3EQ51"/>
<dbReference type="InterPro" id="IPR000408">
    <property type="entry name" value="Reg_chr_condens"/>
</dbReference>
<dbReference type="STRING" id="1036808.A0A0C3EQ51"/>
<proteinExistence type="predicted"/>
<evidence type="ECO:0000256" key="2">
    <source>
        <dbReference type="PROSITE-ProRule" id="PRU00235"/>
    </source>
</evidence>
<feature type="repeat" description="RCC1" evidence="2">
    <location>
        <begin position="207"/>
        <end position="260"/>
    </location>
</feature>
<accession>A0A0C3EQ51</accession>
<dbReference type="Gene3D" id="2.130.10.30">
    <property type="entry name" value="Regulator of chromosome condensation 1/beta-lactamase-inhibitor protein II"/>
    <property type="match status" value="2"/>
</dbReference>
<dbReference type="FunCoup" id="A0A0C3EQ51">
    <property type="interactions" value="30"/>
</dbReference>
<dbReference type="OrthoDB" id="5370059at2759"/>
<organism evidence="3 4">
    <name type="scientific">Scleroderma citrinum Foug A</name>
    <dbReference type="NCBI Taxonomy" id="1036808"/>
    <lineage>
        <taxon>Eukaryota</taxon>
        <taxon>Fungi</taxon>
        <taxon>Dikarya</taxon>
        <taxon>Basidiomycota</taxon>
        <taxon>Agaricomycotina</taxon>
        <taxon>Agaricomycetes</taxon>
        <taxon>Agaricomycetidae</taxon>
        <taxon>Boletales</taxon>
        <taxon>Sclerodermatineae</taxon>
        <taxon>Sclerodermataceae</taxon>
        <taxon>Scleroderma</taxon>
    </lineage>
</organism>
<reference evidence="3 4" key="1">
    <citation type="submission" date="2014-04" db="EMBL/GenBank/DDBJ databases">
        <authorList>
            <consortium name="DOE Joint Genome Institute"/>
            <person name="Kuo A."/>
            <person name="Kohler A."/>
            <person name="Nagy L.G."/>
            <person name="Floudas D."/>
            <person name="Copeland A."/>
            <person name="Barry K.W."/>
            <person name="Cichocki N."/>
            <person name="Veneault-Fourrey C."/>
            <person name="LaButti K."/>
            <person name="Lindquist E.A."/>
            <person name="Lipzen A."/>
            <person name="Lundell T."/>
            <person name="Morin E."/>
            <person name="Murat C."/>
            <person name="Sun H."/>
            <person name="Tunlid A."/>
            <person name="Henrissat B."/>
            <person name="Grigoriev I.V."/>
            <person name="Hibbett D.S."/>
            <person name="Martin F."/>
            <person name="Nordberg H.P."/>
            <person name="Cantor M.N."/>
            <person name="Hua S.X."/>
        </authorList>
    </citation>
    <scope>NUCLEOTIDE SEQUENCE [LARGE SCALE GENOMIC DNA]</scope>
    <source>
        <strain evidence="3 4">Foug A</strain>
    </source>
</reference>
<evidence type="ECO:0000256" key="1">
    <source>
        <dbReference type="ARBA" id="ARBA00022737"/>
    </source>
</evidence>
<dbReference type="PANTHER" id="PTHR22870:SF466">
    <property type="entry name" value="ANKYRIN REPEAT-CONTAINING PROTEIN"/>
    <property type="match status" value="1"/>
</dbReference>
<evidence type="ECO:0000313" key="4">
    <source>
        <dbReference type="Proteomes" id="UP000053989"/>
    </source>
</evidence>
<evidence type="ECO:0008006" key="5">
    <source>
        <dbReference type="Google" id="ProtNLM"/>
    </source>
</evidence>
<feature type="non-terminal residue" evidence="3">
    <location>
        <position position="421"/>
    </location>
</feature>
<dbReference type="SUPFAM" id="SSF50985">
    <property type="entry name" value="RCC1/BLIP-II"/>
    <property type="match status" value="1"/>
</dbReference>
<sequence>LLATGSNARGQLGIGSRDDAHTFTPCVFDGHGPQIPPNTLRIIGLASGANHTVVLLQFQDGEVQLWGAGDGSKGQLGPECTVQTTEDSMLVFRPLTPPLSELFQKKGLPYKCRLVAAAWETSYIVFSCPGKSDILVSMGGNDFGALGVGVNPNTSNNPRIINLATVLGDKADATRPSIISVKSIHAGPRHVVTELHVHLTDETSSGRVLVGWGASRHGQLGQKTRTPCIDRPIMIPVDIESDPLRSYALGNEHTVILHQSNRISALGSNRKGQLEGLSNLEIYVQEIGCTWNGTYMHGREGSQNILFATGSNTKGQLGKSAVGMDAIGAVELPARPAMDIIKFACGSEHVLVLTTQPEDKGNGVPNYVWGWGWNEHGNLGLGVLEDIPRPTQLWPRDSSASVGKVVVDVWAACGTSWLAVS</sequence>
<dbReference type="HOGENOM" id="CLU_035268_0_0_1"/>
<evidence type="ECO:0000313" key="3">
    <source>
        <dbReference type="EMBL" id="KIM69981.1"/>
    </source>
</evidence>
<dbReference type="InParanoid" id="A0A0C3EQ51"/>
<dbReference type="PROSITE" id="PS50012">
    <property type="entry name" value="RCC1_3"/>
    <property type="match status" value="3"/>
</dbReference>